<dbReference type="AlphaFoldDB" id="A0A392S5Y5"/>
<dbReference type="Proteomes" id="UP000265520">
    <property type="component" value="Unassembled WGS sequence"/>
</dbReference>
<evidence type="ECO:0000313" key="2">
    <source>
        <dbReference type="Proteomes" id="UP000265520"/>
    </source>
</evidence>
<keyword evidence="2" id="KW-1185">Reference proteome</keyword>
<reference evidence="1 2" key="1">
    <citation type="journal article" date="2018" name="Front. Plant Sci.">
        <title>Red Clover (Trifolium pratense) and Zigzag Clover (T. medium) - A Picture of Genomic Similarities and Differences.</title>
        <authorList>
            <person name="Dluhosova J."/>
            <person name="Istvanek J."/>
            <person name="Nedelnik J."/>
            <person name="Repkova J."/>
        </authorList>
    </citation>
    <scope>NUCLEOTIDE SEQUENCE [LARGE SCALE GENOMIC DNA]</scope>
    <source>
        <strain evidence="2">cv. 10/8</strain>
        <tissue evidence="1">Leaf</tissue>
    </source>
</reference>
<protein>
    <submittedName>
        <fullName evidence="1">Uncharacterized protein</fullName>
    </submittedName>
</protein>
<feature type="non-terminal residue" evidence="1">
    <location>
        <position position="1"/>
    </location>
</feature>
<dbReference type="EMBL" id="LXQA010326194">
    <property type="protein sequence ID" value="MCI44109.1"/>
    <property type="molecule type" value="Genomic_DNA"/>
</dbReference>
<comment type="caution">
    <text evidence="1">The sequence shown here is derived from an EMBL/GenBank/DDBJ whole genome shotgun (WGS) entry which is preliminary data.</text>
</comment>
<organism evidence="1 2">
    <name type="scientific">Trifolium medium</name>
    <dbReference type="NCBI Taxonomy" id="97028"/>
    <lineage>
        <taxon>Eukaryota</taxon>
        <taxon>Viridiplantae</taxon>
        <taxon>Streptophyta</taxon>
        <taxon>Embryophyta</taxon>
        <taxon>Tracheophyta</taxon>
        <taxon>Spermatophyta</taxon>
        <taxon>Magnoliopsida</taxon>
        <taxon>eudicotyledons</taxon>
        <taxon>Gunneridae</taxon>
        <taxon>Pentapetalae</taxon>
        <taxon>rosids</taxon>
        <taxon>fabids</taxon>
        <taxon>Fabales</taxon>
        <taxon>Fabaceae</taxon>
        <taxon>Papilionoideae</taxon>
        <taxon>50 kb inversion clade</taxon>
        <taxon>NPAAA clade</taxon>
        <taxon>Hologalegina</taxon>
        <taxon>IRL clade</taxon>
        <taxon>Trifolieae</taxon>
        <taxon>Trifolium</taxon>
    </lineage>
</organism>
<name>A0A392S5Y5_9FABA</name>
<accession>A0A392S5Y5</accession>
<evidence type="ECO:0000313" key="1">
    <source>
        <dbReference type="EMBL" id="MCI44109.1"/>
    </source>
</evidence>
<proteinExistence type="predicted"/>
<sequence length="32" mass="3330">NSFGGITHEERSGIGTGAAEANELLFERVVAP</sequence>